<dbReference type="InterPro" id="IPR052893">
    <property type="entry name" value="TCS_response_regulator"/>
</dbReference>
<evidence type="ECO:0000313" key="3">
    <source>
        <dbReference type="EMBL" id="ALJ00194.1"/>
    </source>
</evidence>
<dbReference type="RefSeq" id="WP_062544745.1">
    <property type="nucleotide sequence ID" value="NZ_CP012643.1"/>
</dbReference>
<evidence type="ECO:0000313" key="4">
    <source>
        <dbReference type="Proteomes" id="UP000061382"/>
    </source>
</evidence>
<dbReference type="GO" id="GO:0000160">
    <property type="term" value="P:phosphorelay signal transduction system"/>
    <property type="evidence" value="ECO:0007669"/>
    <property type="project" value="InterPro"/>
</dbReference>
<accession>A0A0P0C5H5</accession>
<dbReference type="InterPro" id="IPR001789">
    <property type="entry name" value="Sig_transdc_resp-reg_receiver"/>
</dbReference>
<dbReference type="SUPFAM" id="SSF52172">
    <property type="entry name" value="CheY-like"/>
    <property type="match status" value="1"/>
</dbReference>
<dbReference type="PANTHER" id="PTHR44520">
    <property type="entry name" value="RESPONSE REGULATOR RCP1-RELATED"/>
    <property type="match status" value="1"/>
</dbReference>
<dbReference type="PATRIC" id="fig|512763.3.peg.3522"/>
<evidence type="ECO:0000256" key="1">
    <source>
        <dbReference type="PROSITE-ProRule" id="PRU00169"/>
    </source>
</evidence>
<feature type="domain" description="Response regulatory" evidence="2">
    <location>
        <begin position="6"/>
        <end position="133"/>
    </location>
</feature>
<gene>
    <name evidence="3" type="ORF">DC20_16010</name>
</gene>
<evidence type="ECO:0000259" key="2">
    <source>
        <dbReference type="PROSITE" id="PS50110"/>
    </source>
</evidence>
<organism evidence="3 4">
    <name type="scientific">Rufibacter tibetensis</name>
    <dbReference type="NCBI Taxonomy" id="512763"/>
    <lineage>
        <taxon>Bacteria</taxon>
        <taxon>Pseudomonadati</taxon>
        <taxon>Bacteroidota</taxon>
        <taxon>Cytophagia</taxon>
        <taxon>Cytophagales</taxon>
        <taxon>Hymenobacteraceae</taxon>
        <taxon>Rufibacter</taxon>
    </lineage>
</organism>
<dbReference type="InterPro" id="IPR011006">
    <property type="entry name" value="CheY-like_superfamily"/>
</dbReference>
<keyword evidence="4" id="KW-1185">Reference proteome</keyword>
<dbReference type="STRING" id="512763.DC20_16010"/>
<dbReference type="PROSITE" id="PS50110">
    <property type="entry name" value="RESPONSE_REGULATORY"/>
    <property type="match status" value="1"/>
</dbReference>
<dbReference type="Pfam" id="PF00072">
    <property type="entry name" value="Response_reg"/>
    <property type="match status" value="1"/>
</dbReference>
<dbReference type="SMART" id="SM00448">
    <property type="entry name" value="REC"/>
    <property type="match status" value="1"/>
</dbReference>
<feature type="modified residue" description="4-aspartylphosphate" evidence="1">
    <location>
        <position position="64"/>
    </location>
</feature>
<dbReference type="EMBL" id="CP012643">
    <property type="protein sequence ID" value="ALJ00194.1"/>
    <property type="molecule type" value="Genomic_DNA"/>
</dbReference>
<keyword evidence="1" id="KW-0597">Phosphoprotein</keyword>
<reference evidence="3 4" key="1">
    <citation type="submission" date="2015-08" db="EMBL/GenBank/DDBJ databases">
        <title>Complete genome sequence of Rufibacter tibetensis strain 1351t, a radiation-resistant bacterium from tibet plateau.</title>
        <authorList>
            <person name="Dai J."/>
        </authorList>
    </citation>
    <scope>NUCLEOTIDE SEQUENCE [LARGE SCALE GENOMIC DNA]</scope>
    <source>
        <strain evidence="3 4">1351</strain>
    </source>
</reference>
<dbReference type="Gene3D" id="3.40.50.2300">
    <property type="match status" value="1"/>
</dbReference>
<sequence length="133" mass="14893">MSIPNRFIVVDDDPTSNMICRFSLQGLSTEAEIDIFTEPENVLAIIERTYGGPTECPPAVLFLDLNMPSMTGWEFMGELGGMDRRVREQLTIYILSSSLDKGDMERAGEHPLVKGFISKPLTLEILRQEFGHG</sequence>
<dbReference type="OrthoDB" id="1524091at2"/>
<protein>
    <recommendedName>
        <fullName evidence="2">Response regulatory domain-containing protein</fullName>
    </recommendedName>
</protein>
<proteinExistence type="predicted"/>
<name>A0A0P0C5H5_9BACT</name>
<dbReference type="KEGG" id="rti:DC20_16010"/>
<dbReference type="Proteomes" id="UP000061382">
    <property type="component" value="Chromosome"/>
</dbReference>
<dbReference type="AlphaFoldDB" id="A0A0P0C5H5"/>
<dbReference type="PANTHER" id="PTHR44520:SF2">
    <property type="entry name" value="RESPONSE REGULATOR RCP1"/>
    <property type="match status" value="1"/>
</dbReference>